<gene>
    <name evidence="2" type="ORF">OF850_08280</name>
</gene>
<evidence type="ECO:0000313" key="3">
    <source>
        <dbReference type="Proteomes" id="UP001526430"/>
    </source>
</evidence>
<organism evidence="2 3">
    <name type="scientific">Sabulicella glaciei</name>
    <dbReference type="NCBI Taxonomy" id="2984948"/>
    <lineage>
        <taxon>Bacteria</taxon>
        <taxon>Pseudomonadati</taxon>
        <taxon>Pseudomonadota</taxon>
        <taxon>Alphaproteobacteria</taxon>
        <taxon>Acetobacterales</taxon>
        <taxon>Acetobacteraceae</taxon>
        <taxon>Sabulicella</taxon>
    </lineage>
</organism>
<name>A0ABT3NTX8_9PROT</name>
<dbReference type="Proteomes" id="UP001526430">
    <property type="component" value="Unassembled WGS sequence"/>
</dbReference>
<keyword evidence="3" id="KW-1185">Reference proteome</keyword>
<accession>A0ABT3NTX8</accession>
<dbReference type="RefSeq" id="WP_301589532.1">
    <property type="nucleotide sequence ID" value="NZ_JAPFQI010000004.1"/>
</dbReference>
<feature type="chain" id="PRO_5045406693" evidence="1">
    <location>
        <begin position="24"/>
        <end position="310"/>
    </location>
</feature>
<feature type="signal peptide" evidence="1">
    <location>
        <begin position="1"/>
        <end position="23"/>
    </location>
</feature>
<sequence>MRRMLLGGAALALLALFLGRERAAPVPEALSWPEAVSFLAQHECADPVRLPVEPGCAEPRPATEGRLAYRRIDWSGVQASDAVLATRAGGPVVVQSFDFGDGERRFGRFDEGKGDGADAVRLDRGGVGIYATEDGASGLLHWAGAPCPATAGWLLWDRTPTRDWRARTVRLNGVPARDACPTQWNLAFTRWRMVELALPWRDDDGRSGTHAAEAIVSEHFGGESVERSGHMERFVHARWLGKVRWERWEHRERTSLANLPEAARVLAGSGRCPDGGAMLGSPGRDWVLADCRLWTHYRRGPSHSMPWPRE</sequence>
<reference evidence="2 3" key="1">
    <citation type="submission" date="2022-10" db="EMBL/GenBank/DDBJ databases">
        <title>Roseococcus glaciei nov., sp. nov., isolated from glacier.</title>
        <authorList>
            <person name="Liu Q."/>
            <person name="Xin Y.-H."/>
        </authorList>
    </citation>
    <scope>NUCLEOTIDE SEQUENCE [LARGE SCALE GENOMIC DNA]</scope>
    <source>
        <strain evidence="2 3">MDT2-1-1</strain>
    </source>
</reference>
<keyword evidence="1" id="KW-0732">Signal</keyword>
<proteinExistence type="predicted"/>
<evidence type="ECO:0000313" key="2">
    <source>
        <dbReference type="EMBL" id="MCW8085618.1"/>
    </source>
</evidence>
<protein>
    <submittedName>
        <fullName evidence="2">Uncharacterized protein</fullName>
    </submittedName>
</protein>
<evidence type="ECO:0000256" key="1">
    <source>
        <dbReference type="SAM" id="SignalP"/>
    </source>
</evidence>
<comment type="caution">
    <text evidence="2">The sequence shown here is derived from an EMBL/GenBank/DDBJ whole genome shotgun (WGS) entry which is preliminary data.</text>
</comment>
<dbReference type="EMBL" id="JAPFQI010000004">
    <property type="protein sequence ID" value="MCW8085618.1"/>
    <property type="molecule type" value="Genomic_DNA"/>
</dbReference>